<accession>A0ACC0AAV8</accession>
<reference evidence="2" key="1">
    <citation type="journal article" date="2023" name="Nat. Plants">
        <title>Single-cell RNA sequencing provides a high-resolution roadmap for understanding the multicellular compartmentation of specialized metabolism.</title>
        <authorList>
            <person name="Sun S."/>
            <person name="Shen X."/>
            <person name="Li Y."/>
            <person name="Li Y."/>
            <person name="Wang S."/>
            <person name="Li R."/>
            <person name="Zhang H."/>
            <person name="Shen G."/>
            <person name="Guo B."/>
            <person name="Wei J."/>
            <person name="Xu J."/>
            <person name="St-Pierre B."/>
            <person name="Chen S."/>
            <person name="Sun C."/>
        </authorList>
    </citation>
    <scope>NUCLEOTIDE SEQUENCE [LARGE SCALE GENOMIC DNA]</scope>
</reference>
<protein>
    <submittedName>
        <fullName evidence="1">Uncharacterized protein</fullName>
    </submittedName>
</protein>
<proteinExistence type="predicted"/>
<dbReference type="Proteomes" id="UP001060085">
    <property type="component" value="Linkage Group LG06"/>
</dbReference>
<dbReference type="EMBL" id="CM044706">
    <property type="protein sequence ID" value="KAI5657107.1"/>
    <property type="molecule type" value="Genomic_DNA"/>
</dbReference>
<organism evidence="1 2">
    <name type="scientific">Catharanthus roseus</name>
    <name type="common">Madagascar periwinkle</name>
    <name type="synonym">Vinca rosea</name>
    <dbReference type="NCBI Taxonomy" id="4058"/>
    <lineage>
        <taxon>Eukaryota</taxon>
        <taxon>Viridiplantae</taxon>
        <taxon>Streptophyta</taxon>
        <taxon>Embryophyta</taxon>
        <taxon>Tracheophyta</taxon>
        <taxon>Spermatophyta</taxon>
        <taxon>Magnoliopsida</taxon>
        <taxon>eudicotyledons</taxon>
        <taxon>Gunneridae</taxon>
        <taxon>Pentapetalae</taxon>
        <taxon>asterids</taxon>
        <taxon>lamiids</taxon>
        <taxon>Gentianales</taxon>
        <taxon>Apocynaceae</taxon>
        <taxon>Rauvolfioideae</taxon>
        <taxon>Vinceae</taxon>
        <taxon>Catharanthinae</taxon>
        <taxon>Catharanthus</taxon>
    </lineage>
</organism>
<gene>
    <name evidence="1" type="ORF">M9H77_25900</name>
</gene>
<keyword evidence="2" id="KW-1185">Reference proteome</keyword>
<name>A0ACC0AAV8_CATRO</name>
<sequence length="277" mass="31129">MKNHYSEEKLVVVKFIYYWDALFWTFLWGFMNYHCFIPKVGWNLIESDNDAVDTVKWVNKMRGGENFDYEGPLEKVDDMIIIDVVDDSTLYNLVSLDGIIDGIETEILENQFDVSGNVSDLVDEAGPSAAQMKVLDAEEIQEQLEHGRLKRTGTRNKYGNCVDMGHNMKGCKRTKNDGVHPAARTADPTISVPNTQQSIAPMQLDQAQNLGLSRKEAHDMAKRTSATKQVQLRGSSQALFAISGAQIMPYAHSSKGQHRTTLGYITDAAHKRSKELQ</sequence>
<evidence type="ECO:0000313" key="2">
    <source>
        <dbReference type="Proteomes" id="UP001060085"/>
    </source>
</evidence>
<evidence type="ECO:0000313" key="1">
    <source>
        <dbReference type="EMBL" id="KAI5657107.1"/>
    </source>
</evidence>
<comment type="caution">
    <text evidence="1">The sequence shown here is derived from an EMBL/GenBank/DDBJ whole genome shotgun (WGS) entry which is preliminary data.</text>
</comment>